<evidence type="ECO:0000313" key="3">
    <source>
        <dbReference type="Proteomes" id="UP000195918"/>
    </source>
</evidence>
<accession>A0A1X6WR44</accession>
<dbReference type="InterPro" id="IPR001387">
    <property type="entry name" value="Cro/C1-type_HTH"/>
</dbReference>
<dbReference type="Gene3D" id="3.30.450.180">
    <property type="match status" value="1"/>
</dbReference>
<protein>
    <submittedName>
        <fullName evidence="2">DNA-binding protein</fullName>
    </submittedName>
</protein>
<dbReference type="GO" id="GO:0003677">
    <property type="term" value="F:DNA binding"/>
    <property type="evidence" value="ECO:0007669"/>
    <property type="project" value="UniProtKB-KW"/>
</dbReference>
<dbReference type="InterPro" id="IPR010982">
    <property type="entry name" value="Lambda_DNA-bd_dom_sf"/>
</dbReference>
<dbReference type="AlphaFoldDB" id="A0A1X6WR44"/>
<sequence>MTKNHSESENADLNRRKVLGEFLRQRREKTKPEDVGIIATGKRRTPGLRREELAQIAGVSVSWYTWLEQGREISVSDEVLSSIAHVLVFDKAEREYLFQLSKNQNIPEVGQIYQPERYEVQEILDSFGNNPAYVIDNCWNLVAGNQNAYKLFVAPTVRSYDSLPWHEKNLIWTMFTNPYQKELMLEWEEEAKRSVALFRYSSRSHIGDSWYSEFIENLKNVSPEFEKWWQNYNISPPNGKKKQLNHPVVGNLNLEVKTLLIPEYPNTQLVVYLGTDPETSNKLSELSKIMR</sequence>
<gene>
    <name evidence="2" type="ORF">FM121_12040</name>
</gene>
<keyword evidence="2" id="KW-0238">DNA-binding</keyword>
<dbReference type="RefSeq" id="WP_086952427.1">
    <property type="nucleotide sequence ID" value="NZ_FWFD01000015.1"/>
</dbReference>
<dbReference type="OrthoDB" id="5346389at2"/>
<name>A0A1X6WR44_9ENTE</name>
<dbReference type="Gene3D" id="1.10.260.40">
    <property type="entry name" value="lambda repressor-like DNA-binding domains"/>
    <property type="match status" value="1"/>
</dbReference>
<proteinExistence type="predicted"/>
<dbReference type="EMBL" id="FWFD01000015">
    <property type="protein sequence ID" value="SLM86821.1"/>
    <property type="molecule type" value="Genomic_DNA"/>
</dbReference>
<feature type="domain" description="HTH cro/C1-type" evidence="1">
    <location>
        <begin position="22"/>
        <end position="94"/>
    </location>
</feature>
<dbReference type="Pfam" id="PF13560">
    <property type="entry name" value="HTH_31"/>
    <property type="match status" value="1"/>
</dbReference>
<reference evidence="3" key="1">
    <citation type="submission" date="2017-02" db="EMBL/GenBank/DDBJ databases">
        <authorList>
            <person name="Dridi B."/>
        </authorList>
    </citation>
    <scope>NUCLEOTIDE SEQUENCE [LARGE SCALE GENOMIC DNA]</scope>
    <source>
        <strain evidence="3">bH819</strain>
    </source>
</reference>
<dbReference type="SUPFAM" id="SSF47413">
    <property type="entry name" value="lambda repressor-like DNA-binding domains"/>
    <property type="match status" value="1"/>
</dbReference>
<evidence type="ECO:0000313" key="2">
    <source>
        <dbReference type="EMBL" id="SLM86821.1"/>
    </source>
</evidence>
<dbReference type="Proteomes" id="UP000195918">
    <property type="component" value="Unassembled WGS sequence"/>
</dbReference>
<dbReference type="InterPro" id="IPR041413">
    <property type="entry name" value="MLTR_LBD"/>
</dbReference>
<evidence type="ECO:0000259" key="1">
    <source>
        <dbReference type="SMART" id="SM00530"/>
    </source>
</evidence>
<organism evidence="2 3">
    <name type="scientific">Vagococcus fluvialis bH819</name>
    <dbReference type="NCBI Taxonomy" id="1255619"/>
    <lineage>
        <taxon>Bacteria</taxon>
        <taxon>Bacillati</taxon>
        <taxon>Bacillota</taxon>
        <taxon>Bacilli</taxon>
        <taxon>Lactobacillales</taxon>
        <taxon>Enterococcaceae</taxon>
        <taxon>Vagococcus</taxon>
    </lineage>
</organism>
<dbReference type="CDD" id="cd00093">
    <property type="entry name" value="HTH_XRE"/>
    <property type="match status" value="1"/>
</dbReference>
<keyword evidence="3" id="KW-1185">Reference proteome</keyword>
<dbReference type="Pfam" id="PF17765">
    <property type="entry name" value="MLTR_LBD"/>
    <property type="match status" value="1"/>
</dbReference>
<dbReference type="SMART" id="SM00530">
    <property type="entry name" value="HTH_XRE"/>
    <property type="match status" value="1"/>
</dbReference>
<dbReference type="PANTHER" id="PTHR35010">
    <property type="entry name" value="BLL4672 PROTEIN-RELATED"/>
    <property type="match status" value="1"/>
</dbReference>